<keyword evidence="4" id="KW-0378">Hydrolase</keyword>
<dbReference type="InterPro" id="IPR006026">
    <property type="entry name" value="Peptidase_Metallo"/>
</dbReference>
<dbReference type="PANTHER" id="PTHR10127:SF780">
    <property type="entry name" value="METALLOENDOPEPTIDASE"/>
    <property type="match status" value="1"/>
</dbReference>
<dbReference type="Pfam" id="PF01400">
    <property type="entry name" value="Astacin"/>
    <property type="match status" value="1"/>
</dbReference>
<accession>A0ABP1S8B2</accession>
<name>A0ABP1S8B2_9HEXA</name>
<comment type="caution">
    <text evidence="8">The sequence shown here is derived from an EMBL/GenBank/DDBJ whole genome shotgun (WGS) entry which is preliminary data.</text>
</comment>
<evidence type="ECO:0000259" key="7">
    <source>
        <dbReference type="SMART" id="SM00235"/>
    </source>
</evidence>
<dbReference type="Pfam" id="PF11901">
    <property type="entry name" value="DM9"/>
    <property type="match status" value="1"/>
</dbReference>
<evidence type="ECO:0000256" key="1">
    <source>
        <dbReference type="ARBA" id="ARBA00001947"/>
    </source>
</evidence>
<dbReference type="InterPro" id="IPR001506">
    <property type="entry name" value="Peptidase_M12A"/>
</dbReference>
<protein>
    <recommendedName>
        <fullName evidence="7">Peptidase metallopeptidase domain-containing protein</fullName>
    </recommendedName>
</protein>
<keyword evidence="2" id="KW-0645">Protease</keyword>
<evidence type="ECO:0000256" key="3">
    <source>
        <dbReference type="ARBA" id="ARBA00022723"/>
    </source>
</evidence>
<keyword evidence="9" id="KW-1185">Reference proteome</keyword>
<evidence type="ECO:0000256" key="2">
    <source>
        <dbReference type="ARBA" id="ARBA00022670"/>
    </source>
</evidence>
<feature type="domain" description="Peptidase metallopeptidase" evidence="7">
    <location>
        <begin position="63"/>
        <end position="187"/>
    </location>
</feature>
<dbReference type="InterPro" id="IPR006616">
    <property type="entry name" value="DM9_repeat"/>
</dbReference>
<evidence type="ECO:0000313" key="8">
    <source>
        <dbReference type="EMBL" id="CAL8147063.1"/>
    </source>
</evidence>
<dbReference type="Proteomes" id="UP001642540">
    <property type="component" value="Unassembled WGS sequence"/>
</dbReference>
<evidence type="ECO:0000256" key="4">
    <source>
        <dbReference type="ARBA" id="ARBA00022801"/>
    </source>
</evidence>
<evidence type="ECO:0000256" key="5">
    <source>
        <dbReference type="ARBA" id="ARBA00022833"/>
    </source>
</evidence>
<dbReference type="InterPro" id="IPR024079">
    <property type="entry name" value="MetalloPept_cat_dom_sf"/>
</dbReference>
<dbReference type="SUPFAM" id="SSF55486">
    <property type="entry name" value="Metalloproteases ('zincins'), catalytic domain"/>
    <property type="match status" value="1"/>
</dbReference>
<gene>
    <name evidence="8" type="ORF">ODALV1_LOCUS31024</name>
</gene>
<evidence type="ECO:0000256" key="6">
    <source>
        <dbReference type="ARBA" id="ARBA00023049"/>
    </source>
</evidence>
<proteinExistence type="predicted"/>
<reference evidence="8 9" key="1">
    <citation type="submission" date="2024-08" db="EMBL/GenBank/DDBJ databases">
        <authorList>
            <person name="Cucini C."/>
            <person name="Frati F."/>
        </authorList>
    </citation>
    <scope>NUCLEOTIDE SEQUENCE [LARGE SCALE GENOMIC DNA]</scope>
</reference>
<dbReference type="SMART" id="SM00235">
    <property type="entry name" value="ZnMc"/>
    <property type="match status" value="1"/>
</dbReference>
<keyword evidence="3" id="KW-0479">Metal-binding</keyword>
<organism evidence="8 9">
    <name type="scientific">Orchesella dallaii</name>
    <dbReference type="NCBI Taxonomy" id="48710"/>
    <lineage>
        <taxon>Eukaryota</taxon>
        <taxon>Metazoa</taxon>
        <taxon>Ecdysozoa</taxon>
        <taxon>Arthropoda</taxon>
        <taxon>Hexapoda</taxon>
        <taxon>Collembola</taxon>
        <taxon>Entomobryomorpha</taxon>
        <taxon>Entomobryoidea</taxon>
        <taxon>Orchesellidae</taxon>
        <taxon>Orchesellinae</taxon>
        <taxon>Orchesella</taxon>
    </lineage>
</organism>
<dbReference type="PANTHER" id="PTHR10127">
    <property type="entry name" value="DISCOIDIN, CUB, EGF, LAMININ , AND ZINC METALLOPROTEASE DOMAIN CONTAINING"/>
    <property type="match status" value="1"/>
</dbReference>
<dbReference type="Gene3D" id="3.40.390.10">
    <property type="entry name" value="Collagenase (Catalytic Domain)"/>
    <property type="match status" value="1"/>
</dbReference>
<keyword evidence="5" id="KW-0862">Zinc</keyword>
<comment type="cofactor">
    <cofactor evidence="1">
        <name>Zn(2+)</name>
        <dbReference type="ChEBI" id="CHEBI:29105"/>
    </cofactor>
</comment>
<sequence>MISKCNIVENLPYFLIFLTSVYYTITTSHACDTPADWLSGDALIQKGIGYLLPIDPIDNQNSSPKLWQYGIVKYKLHQSLTSKDKIEVQKAFDEYHRKTCVRFQPWTVGDPDFVSIEVNNNVCGKAHVCKIGGYQFATFGKNCRNMSTMVHQLGHTLCLGHRSQPGENTGALANLMEMGDINALYKCKGECHRHIWVPVEALIHADKENMYTFGYKTKDGFPIYPCRAQIGGEITAGIYNDSGKTCRIAAGSRVHDVSSGVEVLTIPGGLRQDCNIYTFVDSSNVLESNAIQVGISLKNNQRTSYIAFGSISDENEVIENSIGNVWLYGNNKGFDETDAEVLVGGIAQKLEEYKVLSCSLDTACMLTEWYEDMKN</sequence>
<keyword evidence="6" id="KW-0482">Metalloprotease</keyword>
<dbReference type="EMBL" id="CAXLJM020000164">
    <property type="protein sequence ID" value="CAL8147063.1"/>
    <property type="molecule type" value="Genomic_DNA"/>
</dbReference>
<evidence type="ECO:0000313" key="9">
    <source>
        <dbReference type="Proteomes" id="UP001642540"/>
    </source>
</evidence>